<evidence type="ECO:0000259" key="10">
    <source>
        <dbReference type="PROSITE" id="PS50262"/>
    </source>
</evidence>
<keyword evidence="7 8" id="KW-0807">Transducer</keyword>
<comment type="similarity">
    <text evidence="8">Belongs to the G-protein coupled receptor 1 family.</text>
</comment>
<feature type="transmembrane region" description="Helical" evidence="9">
    <location>
        <begin position="153"/>
        <end position="171"/>
    </location>
</feature>
<dbReference type="OrthoDB" id="10053194at2759"/>
<dbReference type="InterPro" id="IPR050119">
    <property type="entry name" value="CCR1-9-like"/>
</dbReference>
<evidence type="ECO:0000256" key="5">
    <source>
        <dbReference type="ARBA" id="ARBA00023136"/>
    </source>
</evidence>
<reference evidence="11" key="2">
    <citation type="submission" date="2025-08" db="UniProtKB">
        <authorList>
            <consortium name="Ensembl"/>
        </authorList>
    </citation>
    <scope>IDENTIFICATION</scope>
</reference>
<keyword evidence="4 8" id="KW-0297">G-protein coupled receptor</keyword>
<dbReference type="GeneTree" id="ENSGT01050000244848"/>
<feature type="transmembrane region" description="Helical" evidence="9">
    <location>
        <begin position="281"/>
        <end position="299"/>
    </location>
</feature>
<feature type="transmembrane region" description="Helical" evidence="9">
    <location>
        <begin position="245"/>
        <end position="269"/>
    </location>
</feature>
<reference evidence="11 12" key="1">
    <citation type="submission" date="2019-04" db="EMBL/GenBank/DDBJ databases">
        <authorList>
            <consortium name="Wellcome Sanger Institute Data Sharing"/>
        </authorList>
    </citation>
    <scope>NUCLEOTIDE SEQUENCE [LARGE SCALE GENOMIC DNA]</scope>
</reference>
<organism evidence="11 12">
    <name type="scientific">Scleropages formosus</name>
    <name type="common">Asian bonytongue</name>
    <name type="synonym">Osteoglossum formosum</name>
    <dbReference type="NCBI Taxonomy" id="113540"/>
    <lineage>
        <taxon>Eukaryota</taxon>
        <taxon>Metazoa</taxon>
        <taxon>Chordata</taxon>
        <taxon>Craniata</taxon>
        <taxon>Vertebrata</taxon>
        <taxon>Euteleostomi</taxon>
        <taxon>Actinopterygii</taxon>
        <taxon>Neopterygii</taxon>
        <taxon>Teleostei</taxon>
        <taxon>Osteoglossocephala</taxon>
        <taxon>Osteoglossomorpha</taxon>
        <taxon>Osteoglossiformes</taxon>
        <taxon>Osteoglossidae</taxon>
        <taxon>Scleropages</taxon>
    </lineage>
</organism>
<dbReference type="PROSITE" id="PS00237">
    <property type="entry name" value="G_PROTEIN_RECEP_F1_1"/>
    <property type="match status" value="1"/>
</dbReference>
<dbReference type="CTD" id="643"/>
<accession>A0A8C9VQ57</accession>
<reference evidence="11" key="3">
    <citation type="submission" date="2025-09" db="UniProtKB">
        <authorList>
            <consortium name="Ensembl"/>
        </authorList>
    </citation>
    <scope>IDENTIFICATION</scope>
</reference>
<dbReference type="SUPFAM" id="SSF81321">
    <property type="entry name" value="Family A G protein-coupled receptor-like"/>
    <property type="match status" value="1"/>
</dbReference>
<dbReference type="PANTHER" id="PTHR10489">
    <property type="entry name" value="CELL ADHESION MOLECULE"/>
    <property type="match status" value="1"/>
</dbReference>
<evidence type="ECO:0000256" key="8">
    <source>
        <dbReference type="RuleBase" id="RU000688"/>
    </source>
</evidence>
<comment type="subcellular location">
    <subcellularLocation>
        <location evidence="1">Membrane</location>
    </subcellularLocation>
</comment>
<sequence length="393" mass="44110">MKFLDNDSRIIPYTVRLCAALGSDGSFPGRRHDSMHFSEELLNDFFSLSNYSYSDIWNASLPSDYCDRIENMKLYEKLVLPVLYTLVLLLGLTGNGLMLAVLLSRQKSLRVTEIYLTHLAVADLMFLSTFPFLLVENSVGWVFGDVLCKVVGLLNNLSCLCGSILLACISFDRYMAIVHAVRSLRSRRAWGVHLICMAAWVLCLVLAAPDLVFLSVGSTLNKTAYSCNFFGSDDHSNNWLMTRRIIIHLYFFVPLLVMSCCYSAVVATLCYSQRSMKKQGAIRLSMVITLVFLLCWLPYNVALLVDSLSIWEVITMSCQAWNVLDQVLSVTKSIGYMHSCLNPLLYAFLGVQFRQDLLRLLSRSGCLGKQWRRERVSAVSVSGGAPITTSSLI</sequence>
<feature type="domain" description="G-protein coupled receptors family 1 profile" evidence="10">
    <location>
        <begin position="94"/>
        <end position="346"/>
    </location>
</feature>
<evidence type="ECO:0000313" key="12">
    <source>
        <dbReference type="Proteomes" id="UP000694397"/>
    </source>
</evidence>
<evidence type="ECO:0000256" key="4">
    <source>
        <dbReference type="ARBA" id="ARBA00023040"/>
    </source>
</evidence>
<dbReference type="Gene3D" id="1.20.1070.10">
    <property type="entry name" value="Rhodopsin 7-helix transmembrane proteins"/>
    <property type="match status" value="1"/>
</dbReference>
<keyword evidence="2 8" id="KW-0812">Transmembrane</keyword>
<feature type="transmembrane region" description="Helical" evidence="9">
    <location>
        <begin position="82"/>
        <end position="103"/>
    </location>
</feature>
<gene>
    <name evidence="11" type="primary">LOC108924679</name>
</gene>
<dbReference type="GO" id="GO:0006955">
    <property type="term" value="P:immune response"/>
    <property type="evidence" value="ECO:0007669"/>
    <property type="project" value="TreeGrafter"/>
</dbReference>
<proteinExistence type="inferred from homology"/>
<dbReference type="GO" id="GO:0016493">
    <property type="term" value="F:C-C chemokine receptor activity"/>
    <property type="evidence" value="ECO:0007669"/>
    <property type="project" value="TreeGrafter"/>
</dbReference>
<dbReference type="Ensembl" id="ENSSFOT00015056816.1">
    <property type="protein sequence ID" value="ENSSFOP00015063181.1"/>
    <property type="gene ID" value="ENSSFOG00015029158.1"/>
</dbReference>
<keyword evidence="6 8" id="KW-0675">Receptor</keyword>
<protein>
    <submittedName>
        <fullName evidence="11">C-X-C chemokine receptor type 5-like</fullName>
    </submittedName>
</protein>
<keyword evidence="3 9" id="KW-1133">Transmembrane helix</keyword>
<keyword evidence="12" id="KW-1185">Reference proteome</keyword>
<dbReference type="AlphaFoldDB" id="A0A8C9VQ57"/>
<feature type="transmembrane region" description="Helical" evidence="9">
    <location>
        <begin position="192"/>
        <end position="216"/>
    </location>
</feature>
<evidence type="ECO:0000256" key="9">
    <source>
        <dbReference type="SAM" id="Phobius"/>
    </source>
</evidence>
<dbReference type="Proteomes" id="UP000694397">
    <property type="component" value="Chromosome 3"/>
</dbReference>
<evidence type="ECO:0000256" key="3">
    <source>
        <dbReference type="ARBA" id="ARBA00022989"/>
    </source>
</evidence>
<dbReference type="GO" id="GO:0007204">
    <property type="term" value="P:positive regulation of cytosolic calcium ion concentration"/>
    <property type="evidence" value="ECO:0007669"/>
    <property type="project" value="TreeGrafter"/>
</dbReference>
<evidence type="ECO:0000256" key="6">
    <source>
        <dbReference type="ARBA" id="ARBA00023170"/>
    </source>
</evidence>
<evidence type="ECO:0000313" key="11">
    <source>
        <dbReference type="Ensembl" id="ENSSFOP00015063181.1"/>
    </source>
</evidence>
<dbReference type="PROSITE" id="PS50262">
    <property type="entry name" value="G_PROTEIN_RECEP_F1_2"/>
    <property type="match status" value="1"/>
</dbReference>
<dbReference type="GO" id="GO:0019722">
    <property type="term" value="P:calcium-mediated signaling"/>
    <property type="evidence" value="ECO:0007669"/>
    <property type="project" value="TreeGrafter"/>
</dbReference>
<feature type="transmembrane region" description="Helical" evidence="9">
    <location>
        <begin position="115"/>
        <end position="133"/>
    </location>
</feature>
<dbReference type="PANTHER" id="PTHR10489:SF618">
    <property type="entry name" value="C-X-C CHEMOKINE RECEPTOR TYPE 5"/>
    <property type="match status" value="1"/>
</dbReference>
<name>A0A8C9VQ57_SCLFO</name>
<keyword evidence="5 9" id="KW-0472">Membrane</keyword>
<dbReference type="GO" id="GO:0009897">
    <property type="term" value="C:external side of plasma membrane"/>
    <property type="evidence" value="ECO:0007669"/>
    <property type="project" value="TreeGrafter"/>
</dbReference>
<dbReference type="Pfam" id="PF00001">
    <property type="entry name" value="7tm_1"/>
    <property type="match status" value="1"/>
</dbReference>
<dbReference type="GO" id="GO:0060326">
    <property type="term" value="P:cell chemotaxis"/>
    <property type="evidence" value="ECO:0007669"/>
    <property type="project" value="TreeGrafter"/>
</dbReference>
<evidence type="ECO:0000256" key="2">
    <source>
        <dbReference type="ARBA" id="ARBA00022692"/>
    </source>
</evidence>
<evidence type="ECO:0000256" key="7">
    <source>
        <dbReference type="ARBA" id="ARBA00023224"/>
    </source>
</evidence>
<dbReference type="GO" id="GO:0019957">
    <property type="term" value="F:C-C chemokine binding"/>
    <property type="evidence" value="ECO:0007669"/>
    <property type="project" value="TreeGrafter"/>
</dbReference>
<dbReference type="InterPro" id="IPR000276">
    <property type="entry name" value="GPCR_Rhodpsn"/>
</dbReference>
<dbReference type="InterPro" id="IPR017452">
    <property type="entry name" value="GPCR_Rhodpsn_7TM"/>
</dbReference>
<evidence type="ECO:0000256" key="1">
    <source>
        <dbReference type="ARBA" id="ARBA00004370"/>
    </source>
</evidence>
<dbReference type="PRINTS" id="PR00237">
    <property type="entry name" value="GPCRRHODOPSN"/>
</dbReference>